<evidence type="ECO:0000313" key="4">
    <source>
        <dbReference type="Proteomes" id="UP001302477"/>
    </source>
</evidence>
<evidence type="ECO:0000256" key="1">
    <source>
        <dbReference type="ARBA" id="ARBA00022801"/>
    </source>
</evidence>
<evidence type="ECO:0000313" key="3">
    <source>
        <dbReference type="EMBL" id="WOX04307.1"/>
    </source>
</evidence>
<keyword evidence="4" id="KW-1185">Reference proteome</keyword>
<dbReference type="SUPFAM" id="SSF82171">
    <property type="entry name" value="DPP6 N-terminal domain-like"/>
    <property type="match status" value="1"/>
</dbReference>
<dbReference type="AlphaFoldDB" id="A0AAU0MW00"/>
<dbReference type="Gene3D" id="2.120.10.30">
    <property type="entry name" value="TolB, C-terminal domain"/>
    <property type="match status" value="1"/>
</dbReference>
<dbReference type="InterPro" id="IPR011042">
    <property type="entry name" value="6-blade_b-propeller_TolB-like"/>
</dbReference>
<name>A0AAU0MW00_9GAMM</name>
<reference evidence="3 4" key="1">
    <citation type="submission" date="2023-10" db="EMBL/GenBank/DDBJ databases">
        <title>Description of Microbulbifer bruguierae sp. nov., isolated from the sediments of mangrove plant Bruguiera sexangula and comparative genomic analyses of the genus Microbulbifer.</title>
        <authorList>
            <person name="Long M."/>
        </authorList>
    </citation>
    <scope>NUCLEOTIDE SEQUENCE [LARGE SCALE GENOMIC DNA]</scope>
    <source>
        <strain evidence="3 4">SPO729</strain>
    </source>
</reference>
<dbReference type="InterPro" id="IPR029058">
    <property type="entry name" value="AB_hydrolase_fold"/>
</dbReference>
<dbReference type="PANTHER" id="PTHR42776">
    <property type="entry name" value="SERINE PEPTIDASE S9 FAMILY MEMBER"/>
    <property type="match status" value="1"/>
</dbReference>
<dbReference type="EMBL" id="CP137555">
    <property type="protein sequence ID" value="WOX04307.1"/>
    <property type="molecule type" value="Genomic_DNA"/>
</dbReference>
<dbReference type="RefSeq" id="WP_318952785.1">
    <property type="nucleotide sequence ID" value="NZ_CP137555.1"/>
</dbReference>
<dbReference type="PANTHER" id="PTHR42776:SF27">
    <property type="entry name" value="DIPEPTIDYL PEPTIDASE FAMILY MEMBER 6"/>
    <property type="match status" value="1"/>
</dbReference>
<dbReference type="SUPFAM" id="SSF53474">
    <property type="entry name" value="alpha/beta-Hydrolases"/>
    <property type="match status" value="1"/>
</dbReference>
<keyword evidence="1" id="KW-0378">Hydrolase</keyword>
<dbReference type="Pfam" id="PF00326">
    <property type="entry name" value="Peptidase_S9"/>
    <property type="match status" value="1"/>
</dbReference>
<dbReference type="PROSITE" id="PS51257">
    <property type="entry name" value="PROKAR_LIPOPROTEIN"/>
    <property type="match status" value="1"/>
</dbReference>
<evidence type="ECO:0000259" key="2">
    <source>
        <dbReference type="Pfam" id="PF00326"/>
    </source>
</evidence>
<proteinExistence type="predicted"/>
<organism evidence="3 4">
    <name type="scientific">Microbulbifer pacificus</name>
    <dbReference type="NCBI Taxonomy" id="407164"/>
    <lineage>
        <taxon>Bacteria</taxon>
        <taxon>Pseudomonadati</taxon>
        <taxon>Pseudomonadota</taxon>
        <taxon>Gammaproteobacteria</taxon>
        <taxon>Cellvibrionales</taxon>
        <taxon>Microbulbiferaceae</taxon>
        <taxon>Microbulbifer</taxon>
    </lineage>
</organism>
<dbReference type="GO" id="GO:0004252">
    <property type="term" value="F:serine-type endopeptidase activity"/>
    <property type="evidence" value="ECO:0007669"/>
    <property type="project" value="TreeGrafter"/>
</dbReference>
<protein>
    <submittedName>
        <fullName evidence="3">Prolyl oligopeptidase family serine peptidase</fullName>
    </submittedName>
</protein>
<sequence length="694" mass="76438">MDRNWRVIGVFAIAGMIAACAPKKEETTANIDAANEIEKPAPLIDRELLFGNPTRWQGRLSPDGKMMSFLAPLDGVMNIWVAPAGDFSSAKAVTADKGRGIRRHFWALDSKHLLFIRDNHGDENWHLFSIDLSTDAVTDLTPYNEISATMLAQSQDHPGQIVAGINDRDSRWHDPYLIDLQTAERTLLVENTGFAEFIVDHNLQVRLGLKPTTAGGYNVSQRVENEWIDLFEIPREDALTTQILGFDKDNRGIYLQDSRGRDKAALAHMELESGKLTVLAESDKADISNVVMNPVNHAPMAYSVNYHKHEWMGLTEDIKQEVAALEMQADGDLTILDTTLDGMHWLINASRDTASDAYQVYDRSTQKLNTLFEGKPELNDFELPRIYPQTIASRDGLDLVSYLTLPVEADLGGKVKSPVPLVLVVHGGPWSRDNFADDSATRWLANRGYAVLQVNYRSSTGFGKAFVNAGNGEWAGAMHNDLLDAVQWAIDNKITTKDKVAIMGGSYGGYATLVGMTFTPETFACGVDIVGPSNLQTLLDSVPPYWEGFKKVLHTALGDPATESGKKLLADRSPLNFADRITKPLLIGQGANDPRVKQAESDQIVAAMQTNNLPVTYILYPDEGHGFQKPENRLSFFAASESFLADCLGGRYQPIGDDLSNSSIQVVEGAEFVPGLDEALKRIALLATNTLEED</sequence>
<gene>
    <name evidence="3" type="ORF">R5R33_11200</name>
</gene>
<dbReference type="InterPro" id="IPR001375">
    <property type="entry name" value="Peptidase_S9_cat"/>
</dbReference>
<dbReference type="Gene3D" id="3.40.50.1820">
    <property type="entry name" value="alpha/beta hydrolase"/>
    <property type="match status" value="1"/>
</dbReference>
<dbReference type="Proteomes" id="UP001302477">
    <property type="component" value="Chromosome"/>
</dbReference>
<accession>A0AAU0MW00</accession>
<dbReference type="KEGG" id="mpaf:R5R33_11200"/>
<dbReference type="GO" id="GO:0006508">
    <property type="term" value="P:proteolysis"/>
    <property type="evidence" value="ECO:0007669"/>
    <property type="project" value="InterPro"/>
</dbReference>
<feature type="domain" description="Peptidase S9 prolyl oligopeptidase catalytic" evidence="2">
    <location>
        <begin position="439"/>
        <end position="650"/>
    </location>
</feature>